<evidence type="ECO:0000256" key="1">
    <source>
        <dbReference type="SAM" id="MobiDB-lite"/>
    </source>
</evidence>
<evidence type="ECO:0000313" key="3">
    <source>
        <dbReference type="Proteomes" id="UP000549394"/>
    </source>
</evidence>
<accession>A0A7I8W9Z6</accession>
<protein>
    <submittedName>
        <fullName evidence="2">DgyrCDS13206</fullName>
    </submittedName>
</protein>
<reference evidence="2 3" key="1">
    <citation type="submission" date="2020-08" db="EMBL/GenBank/DDBJ databases">
        <authorList>
            <person name="Hejnol A."/>
        </authorList>
    </citation>
    <scope>NUCLEOTIDE SEQUENCE [LARGE SCALE GENOMIC DNA]</scope>
</reference>
<gene>
    <name evidence="2" type="ORF">DGYR_LOCUS12429</name>
</gene>
<sequence>MDEEGKTETFDDVLPDERQLPEVQTVDTKETTEEYCQPHPPSRKKRDTLPRENPFNQAVRESWPASKVDEIQLDIDTGKLLQPVIALGFDDIFVQPEPLK</sequence>
<keyword evidence="3" id="KW-1185">Reference proteome</keyword>
<proteinExistence type="predicted"/>
<feature type="region of interest" description="Disordered" evidence="1">
    <location>
        <begin position="1"/>
        <end position="51"/>
    </location>
</feature>
<name>A0A7I8W9Z6_9ANNE</name>
<dbReference type="AlphaFoldDB" id="A0A7I8W9Z6"/>
<dbReference type="Proteomes" id="UP000549394">
    <property type="component" value="Unassembled WGS sequence"/>
</dbReference>
<organism evidence="2 3">
    <name type="scientific">Dimorphilus gyrociliatus</name>
    <dbReference type="NCBI Taxonomy" id="2664684"/>
    <lineage>
        <taxon>Eukaryota</taxon>
        <taxon>Metazoa</taxon>
        <taxon>Spiralia</taxon>
        <taxon>Lophotrochozoa</taxon>
        <taxon>Annelida</taxon>
        <taxon>Polychaeta</taxon>
        <taxon>Polychaeta incertae sedis</taxon>
        <taxon>Dinophilidae</taxon>
        <taxon>Dimorphilus</taxon>
    </lineage>
</organism>
<comment type="caution">
    <text evidence="2">The sequence shown here is derived from an EMBL/GenBank/DDBJ whole genome shotgun (WGS) entry which is preliminary data.</text>
</comment>
<evidence type="ECO:0000313" key="2">
    <source>
        <dbReference type="EMBL" id="CAD5124963.1"/>
    </source>
</evidence>
<dbReference type="EMBL" id="CAJFCJ010000024">
    <property type="protein sequence ID" value="CAD5124963.1"/>
    <property type="molecule type" value="Genomic_DNA"/>
</dbReference>
<feature type="compositionally biased region" description="Basic and acidic residues" evidence="1">
    <location>
        <begin position="1"/>
        <end position="20"/>
    </location>
</feature>